<dbReference type="AlphaFoldDB" id="A0A419PCS7"/>
<evidence type="ECO:0000259" key="1">
    <source>
        <dbReference type="SMART" id="SM00645"/>
    </source>
</evidence>
<gene>
    <name evidence="3" type="ORF">CSKR_111233</name>
</gene>
<dbReference type="InterPro" id="IPR000668">
    <property type="entry name" value="Peptidase_C1A_C"/>
</dbReference>
<dbReference type="SMART" id="SM00645">
    <property type="entry name" value="Pept_C1"/>
    <property type="match status" value="1"/>
</dbReference>
<dbReference type="Gene3D" id="3.90.70.10">
    <property type="entry name" value="Cysteine proteinases"/>
    <property type="match status" value="1"/>
</dbReference>
<dbReference type="EMBL" id="NIRI02000042">
    <property type="protein sequence ID" value="KAG5451856.1"/>
    <property type="molecule type" value="Genomic_DNA"/>
</dbReference>
<feature type="domain" description="Cathepsin propeptide inhibitor" evidence="2">
    <location>
        <begin position="63"/>
        <end position="119"/>
    </location>
</feature>
<dbReference type="Pfam" id="PF00112">
    <property type="entry name" value="Peptidase_C1"/>
    <property type="match status" value="1"/>
</dbReference>
<dbReference type="GO" id="GO:0008234">
    <property type="term" value="F:cysteine-type peptidase activity"/>
    <property type="evidence" value="ECO:0007669"/>
    <property type="project" value="InterPro"/>
</dbReference>
<reference evidence="3 4" key="2">
    <citation type="journal article" date="2021" name="Genomics">
        <title>High-quality reference genome for Clonorchis sinensis.</title>
        <authorList>
            <person name="Young N.D."/>
            <person name="Stroehlein A.J."/>
            <person name="Kinkar L."/>
            <person name="Wang T."/>
            <person name="Sohn W.M."/>
            <person name="Chang B.C.H."/>
            <person name="Kaur P."/>
            <person name="Weisz D."/>
            <person name="Dudchenko O."/>
            <person name="Aiden E.L."/>
            <person name="Korhonen P.K."/>
            <person name="Gasser R.B."/>
        </authorList>
    </citation>
    <scope>NUCLEOTIDE SEQUENCE [LARGE SCALE GENOMIC DNA]</scope>
    <source>
        <strain evidence="3">Cs-k2</strain>
    </source>
</reference>
<accession>A0A419PCS7</accession>
<organism evidence="3 4">
    <name type="scientific">Clonorchis sinensis</name>
    <name type="common">Chinese liver fluke</name>
    <dbReference type="NCBI Taxonomy" id="79923"/>
    <lineage>
        <taxon>Eukaryota</taxon>
        <taxon>Metazoa</taxon>
        <taxon>Spiralia</taxon>
        <taxon>Lophotrochozoa</taxon>
        <taxon>Platyhelminthes</taxon>
        <taxon>Trematoda</taxon>
        <taxon>Digenea</taxon>
        <taxon>Opisthorchiida</taxon>
        <taxon>Opisthorchiata</taxon>
        <taxon>Opisthorchiidae</taxon>
        <taxon>Clonorchis</taxon>
    </lineage>
</organism>
<sequence>MSYDFVHIPLILALFVYGIVSELYEWDILINANTKMGLILEGNASRCMESLNEHLNYTMHIAWKQFKHEFNRNYSNSKEVAKRMNLFCNSFLIVRKHNMAYNKDKELYNLGINEFSDEVSDCIRSIFRLLQTSEESSHTCISDLQLPDTTEFASTYRMISAEPLKTYRLESVWCSHTSQTSGGLWMLLGFRQSWVDRVALFFAQAISLHTVTATGCHGGYLPWGYRYINQTGGLERELNYPYVSGGTGQPNPKCLFDKRKMAAKIVGLNAVPFYNEKAITQAVGFFGLVAILINASPETFRRYRGENLNNILYSSRSGSWVAVISIFQWNYYIRLHNSDTNSTRSTGCPVRFYLRRQRNHLAVTSDFLEHKHKLSEYSYNRLPVYRRLTEYELGTCRALLKYGTPSCEVRLFVADEFGKILATQDVYNYRRNCRPALLICRYALYTLLMTHGMSSARMPMYAFVESEQFTPMRKLNYLFRLSLPFSPVEMDECTPASLVRSAVRYDRRRFHVVS</sequence>
<dbReference type="STRING" id="79923.A0A419PCS7"/>
<dbReference type="SUPFAM" id="SSF54001">
    <property type="entry name" value="Cysteine proteinases"/>
    <property type="match status" value="1"/>
</dbReference>
<dbReference type="SMART" id="SM00848">
    <property type="entry name" value="Inhibitor_I29"/>
    <property type="match status" value="1"/>
</dbReference>
<evidence type="ECO:0000313" key="4">
    <source>
        <dbReference type="Proteomes" id="UP000286415"/>
    </source>
</evidence>
<dbReference type="InterPro" id="IPR038765">
    <property type="entry name" value="Papain-like_cys_pep_sf"/>
</dbReference>
<keyword evidence="4" id="KW-1185">Reference proteome</keyword>
<dbReference type="Gene3D" id="1.10.287.2250">
    <property type="match status" value="1"/>
</dbReference>
<proteinExistence type="predicted"/>
<dbReference type="InParanoid" id="A0A419PCS7"/>
<name>A0A419PCS7_CLOSI</name>
<dbReference type="InterPro" id="IPR013201">
    <property type="entry name" value="Prot_inhib_I29"/>
</dbReference>
<evidence type="ECO:0000313" key="3">
    <source>
        <dbReference type="EMBL" id="KAG5451856.1"/>
    </source>
</evidence>
<dbReference type="GO" id="GO:0006508">
    <property type="term" value="P:proteolysis"/>
    <property type="evidence" value="ECO:0007669"/>
    <property type="project" value="InterPro"/>
</dbReference>
<protein>
    <submittedName>
        <fullName evidence="3">Cathepsin L</fullName>
    </submittedName>
</protein>
<feature type="domain" description="Peptidase C1A papain C-terminal" evidence="1">
    <location>
        <begin position="146"/>
        <end position="353"/>
    </location>
</feature>
<dbReference type="Pfam" id="PF08246">
    <property type="entry name" value="Inhibitor_I29"/>
    <property type="match status" value="1"/>
</dbReference>
<comment type="caution">
    <text evidence="3">The sequence shown here is derived from an EMBL/GenBank/DDBJ whole genome shotgun (WGS) entry which is preliminary data.</text>
</comment>
<evidence type="ECO:0000259" key="2">
    <source>
        <dbReference type="SMART" id="SM00848"/>
    </source>
</evidence>
<reference evidence="3 4" key="1">
    <citation type="journal article" date="2018" name="Biotechnol. Adv.">
        <title>Improved genomic resources and new bioinformatic workflow for the carcinogenic parasite Clonorchis sinensis: Biotechnological implications.</title>
        <authorList>
            <person name="Wang D."/>
            <person name="Korhonen P.K."/>
            <person name="Gasser R.B."/>
            <person name="Young N.D."/>
        </authorList>
    </citation>
    <scope>NUCLEOTIDE SEQUENCE [LARGE SCALE GENOMIC DNA]</scope>
    <source>
        <strain evidence="3">Cs-k2</strain>
    </source>
</reference>
<dbReference type="OrthoDB" id="5855924at2759"/>
<dbReference type="Proteomes" id="UP000286415">
    <property type="component" value="Unassembled WGS sequence"/>
</dbReference>